<feature type="compositionally biased region" description="Basic and acidic residues" evidence="1">
    <location>
        <begin position="164"/>
        <end position="173"/>
    </location>
</feature>
<keyword evidence="4" id="KW-1185">Reference proteome</keyword>
<feature type="transmembrane region" description="Helical" evidence="2">
    <location>
        <begin position="68"/>
        <end position="88"/>
    </location>
</feature>
<name>A0AAY5KNW8_ESOLU</name>
<evidence type="ECO:0000313" key="4">
    <source>
        <dbReference type="Proteomes" id="UP000265140"/>
    </source>
</evidence>
<reference evidence="3 4" key="1">
    <citation type="submission" date="2020-02" db="EMBL/GenBank/DDBJ databases">
        <title>Esox lucius (northern pike) genome, fEsoLuc1, primary haplotype.</title>
        <authorList>
            <person name="Myers G."/>
            <person name="Karagic N."/>
            <person name="Meyer A."/>
            <person name="Pippel M."/>
            <person name="Reichard M."/>
            <person name="Winkler S."/>
            <person name="Tracey A."/>
            <person name="Sims Y."/>
            <person name="Howe K."/>
            <person name="Rhie A."/>
            <person name="Formenti G."/>
            <person name="Durbin R."/>
            <person name="Fedrigo O."/>
            <person name="Jarvis E.D."/>
        </authorList>
    </citation>
    <scope>NUCLEOTIDE SEQUENCE [LARGE SCALE GENOMIC DNA]</scope>
</reference>
<reference evidence="3" key="3">
    <citation type="submission" date="2025-09" db="UniProtKB">
        <authorList>
            <consortium name="Ensembl"/>
        </authorList>
    </citation>
    <scope>IDENTIFICATION</scope>
</reference>
<evidence type="ECO:0000256" key="1">
    <source>
        <dbReference type="SAM" id="MobiDB-lite"/>
    </source>
</evidence>
<feature type="compositionally biased region" description="Basic and acidic residues" evidence="1">
    <location>
        <begin position="180"/>
        <end position="192"/>
    </location>
</feature>
<protein>
    <submittedName>
        <fullName evidence="3">Uncharacterized protein</fullName>
    </submittedName>
</protein>
<organism evidence="3 4">
    <name type="scientific">Esox lucius</name>
    <name type="common">Northern pike</name>
    <dbReference type="NCBI Taxonomy" id="8010"/>
    <lineage>
        <taxon>Eukaryota</taxon>
        <taxon>Metazoa</taxon>
        <taxon>Chordata</taxon>
        <taxon>Craniata</taxon>
        <taxon>Vertebrata</taxon>
        <taxon>Euteleostomi</taxon>
        <taxon>Actinopterygii</taxon>
        <taxon>Neopterygii</taxon>
        <taxon>Teleostei</taxon>
        <taxon>Protacanthopterygii</taxon>
        <taxon>Esociformes</taxon>
        <taxon>Esocidae</taxon>
        <taxon>Esox</taxon>
    </lineage>
</organism>
<dbReference type="Ensembl" id="ENSELUT00000103687.1">
    <property type="protein sequence ID" value="ENSELUP00000090574.1"/>
    <property type="gene ID" value="ENSELUG00000038561.1"/>
</dbReference>
<dbReference type="GeneTree" id="ENSGT00390000015721"/>
<accession>A0AAY5KNW8</accession>
<reference evidence="3" key="2">
    <citation type="submission" date="2025-08" db="UniProtKB">
        <authorList>
            <consortium name="Ensembl"/>
        </authorList>
    </citation>
    <scope>IDENTIFICATION</scope>
</reference>
<dbReference type="Proteomes" id="UP000265140">
    <property type="component" value="Chromosome 20"/>
</dbReference>
<evidence type="ECO:0000256" key="2">
    <source>
        <dbReference type="SAM" id="Phobius"/>
    </source>
</evidence>
<proteinExistence type="predicted"/>
<sequence length="232" mass="26038">MGRSKQRAVVRFPWPSHPWSQTAPSPKTRQLVICFHHSEGGAGVWLADHVTPTWVVHRLRSPENSMRALSGLVFLAVCVMVVLMYQAVNQELTLRSLKANAAKTSSEVKQKENDIVQIKMKIQQMNLELVSINQKRDELTQKKDKSAKATTETYNSLQTCNAEKTEAEKKKSDASAALQKVKDDEGAAKRKAEQEIEELKKQILERDKALCVFVDQTIDEGRKLCGIAVAPK</sequence>
<evidence type="ECO:0000313" key="3">
    <source>
        <dbReference type="Ensembl" id="ENSELUP00000090574.1"/>
    </source>
</evidence>
<keyword evidence="2" id="KW-0812">Transmembrane</keyword>
<feature type="region of interest" description="Disordered" evidence="1">
    <location>
        <begin position="164"/>
        <end position="192"/>
    </location>
</feature>
<keyword evidence="2" id="KW-0472">Membrane</keyword>
<keyword evidence="2" id="KW-1133">Transmembrane helix</keyword>
<dbReference type="AlphaFoldDB" id="A0AAY5KNW8"/>